<dbReference type="Proteomes" id="UP000245391">
    <property type="component" value="Unassembled WGS sequence"/>
</dbReference>
<accession>A0A317ET75</accession>
<organism evidence="1 2">
    <name type="scientific">Pedobacter paludis</name>
    <dbReference type="NCBI Taxonomy" id="2203212"/>
    <lineage>
        <taxon>Bacteria</taxon>
        <taxon>Pseudomonadati</taxon>
        <taxon>Bacteroidota</taxon>
        <taxon>Sphingobacteriia</taxon>
        <taxon>Sphingobacteriales</taxon>
        <taxon>Sphingobacteriaceae</taxon>
        <taxon>Pedobacter</taxon>
    </lineage>
</organism>
<feature type="non-terminal residue" evidence="1">
    <location>
        <position position="121"/>
    </location>
</feature>
<gene>
    <name evidence="1" type="ORF">DF947_22065</name>
</gene>
<proteinExistence type="predicted"/>
<name>A0A317ET75_9SPHI</name>
<sequence length="121" mass="13165">ESETSLYFSSEQGVITVDEMVAEPKPIAPGEKIGVVLTNGQPVRVVPYAEVQNAVLERTKKRIGIEGMRKHLAFGKTDAAVQPFAKVVATDNVYSAFGWDRDGIQMIESMAQTGAEPIRSL</sequence>
<reference evidence="2" key="1">
    <citation type="submission" date="2018-05" db="EMBL/GenBank/DDBJ databases">
        <title>Pedobacter paludis sp. nov., isolated from wetland soil.</title>
        <authorList>
            <person name="Zhang Y."/>
        </authorList>
    </citation>
    <scope>NUCLEOTIDE SEQUENCE [LARGE SCALE GENOMIC DNA]</scope>
    <source>
        <strain evidence="2">R-8</strain>
    </source>
</reference>
<evidence type="ECO:0000313" key="2">
    <source>
        <dbReference type="Proteomes" id="UP000245391"/>
    </source>
</evidence>
<keyword evidence="2" id="KW-1185">Reference proteome</keyword>
<dbReference type="EMBL" id="QGNY01000021">
    <property type="protein sequence ID" value="PWS29622.1"/>
    <property type="molecule type" value="Genomic_DNA"/>
</dbReference>
<dbReference type="AlphaFoldDB" id="A0A317ET75"/>
<evidence type="ECO:0000313" key="1">
    <source>
        <dbReference type="EMBL" id="PWS29622.1"/>
    </source>
</evidence>
<comment type="caution">
    <text evidence="1">The sequence shown here is derived from an EMBL/GenBank/DDBJ whole genome shotgun (WGS) entry which is preliminary data.</text>
</comment>
<feature type="non-terminal residue" evidence="1">
    <location>
        <position position="1"/>
    </location>
</feature>
<protein>
    <submittedName>
        <fullName evidence="1">Uncharacterized protein</fullName>
    </submittedName>
</protein>